<gene>
    <name evidence="1" type="ORF">L207DRAFT_242260</name>
</gene>
<keyword evidence="2" id="KW-1185">Reference proteome</keyword>
<proteinExistence type="predicted"/>
<evidence type="ECO:0000313" key="1">
    <source>
        <dbReference type="EMBL" id="PMD44893.1"/>
    </source>
</evidence>
<dbReference type="AlphaFoldDB" id="A0A2J6S299"/>
<sequence length="196" mass="21750">MESEKAPPLPQTVPSSGKEEYLDTTLCDECLASLRFDDGQLGGYEGQLEREIPVLAFDERNLNRELAQNELMGGIRFTSARLRYDILPHLPHLATSGMGGCTFCRTLYGAVQRLLPPFDGDIQLSFSYRWNTESGVGDYGLCQLSVGIKQGRQEPREADRDEGDNTVNFLQAHNLVTSLDNESSVTFLIEPGRGDC</sequence>
<reference evidence="1 2" key="1">
    <citation type="submission" date="2016-04" db="EMBL/GenBank/DDBJ databases">
        <title>A degradative enzymes factory behind the ericoid mycorrhizal symbiosis.</title>
        <authorList>
            <consortium name="DOE Joint Genome Institute"/>
            <person name="Martino E."/>
            <person name="Morin E."/>
            <person name="Grelet G."/>
            <person name="Kuo A."/>
            <person name="Kohler A."/>
            <person name="Daghino S."/>
            <person name="Barry K."/>
            <person name="Choi C."/>
            <person name="Cichocki N."/>
            <person name="Clum A."/>
            <person name="Copeland A."/>
            <person name="Hainaut M."/>
            <person name="Haridas S."/>
            <person name="Labutti K."/>
            <person name="Lindquist E."/>
            <person name="Lipzen A."/>
            <person name="Khouja H.-R."/>
            <person name="Murat C."/>
            <person name="Ohm R."/>
            <person name="Olson A."/>
            <person name="Spatafora J."/>
            <person name="Veneault-Fourrey C."/>
            <person name="Henrissat B."/>
            <person name="Grigoriev I."/>
            <person name="Martin F."/>
            <person name="Perotto S."/>
        </authorList>
    </citation>
    <scope>NUCLEOTIDE SEQUENCE [LARGE SCALE GENOMIC DNA]</scope>
    <source>
        <strain evidence="1 2">F</strain>
    </source>
</reference>
<name>A0A2J6S299_HYAVF</name>
<evidence type="ECO:0000313" key="2">
    <source>
        <dbReference type="Proteomes" id="UP000235786"/>
    </source>
</evidence>
<dbReference type="EMBL" id="KZ613940">
    <property type="protein sequence ID" value="PMD44893.1"/>
    <property type="molecule type" value="Genomic_DNA"/>
</dbReference>
<accession>A0A2J6S299</accession>
<organism evidence="1 2">
    <name type="scientific">Hyaloscypha variabilis (strain UAMH 11265 / GT02V1 / F)</name>
    <name type="common">Meliniomyces variabilis</name>
    <dbReference type="NCBI Taxonomy" id="1149755"/>
    <lineage>
        <taxon>Eukaryota</taxon>
        <taxon>Fungi</taxon>
        <taxon>Dikarya</taxon>
        <taxon>Ascomycota</taxon>
        <taxon>Pezizomycotina</taxon>
        <taxon>Leotiomycetes</taxon>
        <taxon>Helotiales</taxon>
        <taxon>Hyaloscyphaceae</taxon>
        <taxon>Hyaloscypha</taxon>
        <taxon>Hyaloscypha variabilis</taxon>
    </lineage>
</organism>
<dbReference type="Proteomes" id="UP000235786">
    <property type="component" value="Unassembled WGS sequence"/>
</dbReference>
<protein>
    <submittedName>
        <fullName evidence="1">Uncharacterized protein</fullName>
    </submittedName>
</protein>